<dbReference type="Proteomes" id="UP000218887">
    <property type="component" value="Unassembled WGS sequence"/>
</dbReference>
<organism evidence="1 2">
    <name type="scientific">Virgibacillus profundi</name>
    <dbReference type="NCBI Taxonomy" id="2024555"/>
    <lineage>
        <taxon>Bacteria</taxon>
        <taxon>Bacillati</taxon>
        <taxon>Bacillota</taxon>
        <taxon>Bacilli</taxon>
        <taxon>Bacillales</taxon>
        <taxon>Bacillaceae</taxon>
        <taxon>Virgibacillus</taxon>
    </lineage>
</organism>
<dbReference type="OrthoDB" id="5244304at2"/>
<dbReference type="AlphaFoldDB" id="A0A2A2IAS6"/>
<keyword evidence="2" id="KW-1185">Reference proteome</keyword>
<name>A0A2A2IAS6_9BACI</name>
<dbReference type="InterPro" id="IPR025549">
    <property type="entry name" value="YjzC"/>
</dbReference>
<dbReference type="EMBL" id="NPOA01000014">
    <property type="protein sequence ID" value="PAV28245.1"/>
    <property type="molecule type" value="Genomic_DNA"/>
</dbReference>
<reference evidence="1 2" key="1">
    <citation type="submission" date="2017-08" db="EMBL/GenBank/DDBJ databases">
        <title>Virgibacillus indicus sp. nov. and Virgibacillus profoundi sp. nov, two moderately halophilic bacteria isolated from marine sediment by using the Microfluidic Streak Plate.</title>
        <authorList>
            <person name="Xu B."/>
            <person name="Hu B."/>
            <person name="Wang J."/>
            <person name="Zhu Y."/>
            <person name="Huang L."/>
            <person name="Du W."/>
            <person name="Huang Y."/>
        </authorList>
    </citation>
    <scope>NUCLEOTIDE SEQUENCE [LARGE SCALE GENOMIC DNA]</scope>
    <source>
        <strain evidence="1 2">IO3-P3-H5</strain>
    </source>
</reference>
<protein>
    <submittedName>
        <fullName evidence="1">YjzC family protein</fullName>
    </submittedName>
</protein>
<comment type="caution">
    <text evidence="1">The sequence shown here is derived from an EMBL/GenBank/DDBJ whole genome shotgun (WGS) entry which is preliminary data.</text>
</comment>
<evidence type="ECO:0000313" key="1">
    <source>
        <dbReference type="EMBL" id="PAV28245.1"/>
    </source>
</evidence>
<sequence length="58" mass="6686">MGEYSHFRFGQKAPNNGIYYEIGETGNNVNDPKIVKLESGEKFPQTTNHDRVWTLDKN</sequence>
<evidence type="ECO:0000313" key="2">
    <source>
        <dbReference type="Proteomes" id="UP000218887"/>
    </source>
</evidence>
<gene>
    <name evidence="1" type="ORF">CIL05_17925</name>
</gene>
<proteinExistence type="predicted"/>
<dbReference type="Pfam" id="PF14168">
    <property type="entry name" value="YjzC"/>
    <property type="match status" value="1"/>
</dbReference>
<dbReference type="RefSeq" id="WP_095656917.1">
    <property type="nucleotide sequence ID" value="NZ_NPOA01000014.1"/>
</dbReference>
<accession>A0A2A2IAS6</accession>